<feature type="transmembrane region" description="Helical" evidence="1">
    <location>
        <begin position="6"/>
        <end position="28"/>
    </location>
</feature>
<name>A0A564UFJ8_9FIRM</name>
<protein>
    <recommendedName>
        <fullName evidence="4">Tetratricopeptide repeat protein</fullName>
    </recommendedName>
</protein>
<proteinExistence type="predicted"/>
<organism evidence="2 3">
    <name type="scientific">Faecalibacterium prausnitzii</name>
    <dbReference type="NCBI Taxonomy" id="853"/>
    <lineage>
        <taxon>Bacteria</taxon>
        <taxon>Bacillati</taxon>
        <taxon>Bacillota</taxon>
        <taxon>Clostridia</taxon>
        <taxon>Eubacteriales</taxon>
        <taxon>Oscillospiraceae</taxon>
        <taxon>Faecalibacterium</taxon>
    </lineage>
</organism>
<evidence type="ECO:0000313" key="2">
    <source>
        <dbReference type="EMBL" id="VUX18305.1"/>
    </source>
</evidence>
<reference evidence="2 3" key="1">
    <citation type="submission" date="2019-07" db="EMBL/GenBank/DDBJ databases">
        <authorList>
            <person name="Hibberd C M."/>
            <person name="Gehrig L. J."/>
            <person name="Chang H.-W."/>
            <person name="Venkatesh S."/>
        </authorList>
    </citation>
    <scope>NUCLEOTIDE SEQUENCE [LARGE SCALE GENOMIC DNA]</scope>
    <source>
        <strain evidence="2">Faecalibacterium_prausnitzii_JG_BgPS064</strain>
    </source>
</reference>
<evidence type="ECO:0000313" key="3">
    <source>
        <dbReference type="Proteomes" id="UP000406184"/>
    </source>
</evidence>
<keyword evidence="1" id="KW-1133">Transmembrane helix</keyword>
<gene>
    <name evidence="2" type="ORF">FPPS064S07_01393</name>
</gene>
<accession>A0A564UFJ8</accession>
<keyword evidence="1" id="KW-0812">Transmembrane</keyword>
<dbReference type="AlphaFoldDB" id="A0A564UFJ8"/>
<evidence type="ECO:0000256" key="1">
    <source>
        <dbReference type="SAM" id="Phobius"/>
    </source>
</evidence>
<keyword evidence="1" id="KW-0472">Membrane</keyword>
<feature type="transmembrane region" description="Helical" evidence="1">
    <location>
        <begin position="35"/>
        <end position="55"/>
    </location>
</feature>
<keyword evidence="3" id="KW-1185">Reference proteome</keyword>
<evidence type="ECO:0008006" key="4">
    <source>
        <dbReference type="Google" id="ProtNLM"/>
    </source>
</evidence>
<sequence length="304" mass="34402">MRNGFWLGLVLLAVHLAVCGGIWLLAWAKVLDVEGYFAPVMLLVPLWGPLCVLLLHTSNCLTGGCLREQTLEKLHINEEIHKSILVADDEGEDTVVPLEEALLVDSPAQKRKLILSVLTDDPAGYYDLLQQARMDNDSEVVHYASTALSQITKEADLKLQKLEQRYAAAPDDAAVLEEYCDYLESYLKDGFVQGRAAEIQSHQLEQLLKKRLEDLDGRRSCMLECRLAEVQLSLAEYDRAEKTLEELTARWPQREAPWVLCLRLAAALRDGEAIQKTLGQIEEKEVYLSARGREIVRFWQGKQQ</sequence>
<dbReference type="RefSeq" id="WP_158399488.1">
    <property type="nucleotide sequence ID" value="NZ_CABHMY010000144.1"/>
</dbReference>
<dbReference type="EMBL" id="CABHMY010000144">
    <property type="protein sequence ID" value="VUX18305.1"/>
    <property type="molecule type" value="Genomic_DNA"/>
</dbReference>
<dbReference type="Proteomes" id="UP000406184">
    <property type="component" value="Unassembled WGS sequence"/>
</dbReference>